<dbReference type="SUPFAM" id="SSF48619">
    <property type="entry name" value="Phospholipase A2, PLA2"/>
    <property type="match status" value="1"/>
</dbReference>
<gene>
    <name evidence="1" type="primary">Hypp5537</name>
    <name evidence="1" type="ORF">BLAG_LOCUS2890</name>
</gene>
<reference evidence="1" key="1">
    <citation type="submission" date="2022-01" db="EMBL/GenBank/DDBJ databases">
        <authorList>
            <person name="Braso-Vives M."/>
        </authorList>
    </citation>
    <scope>NUCLEOTIDE SEQUENCE</scope>
</reference>
<proteinExistence type="predicted"/>
<dbReference type="InterPro" id="IPR033112">
    <property type="entry name" value="PLA2_Asp_AS"/>
</dbReference>
<dbReference type="AlphaFoldDB" id="A0A8J9VQ36"/>
<sequence>MKIIFTTAILLDDPAGTSDRGACECDLAAAHCFSYFPYPNATGKPACPEDSTLPGCLDSDPSLCIATG</sequence>
<dbReference type="GO" id="GO:0006644">
    <property type="term" value="P:phospholipid metabolic process"/>
    <property type="evidence" value="ECO:0007669"/>
    <property type="project" value="InterPro"/>
</dbReference>
<dbReference type="GO" id="GO:0050482">
    <property type="term" value="P:arachidonate secretion"/>
    <property type="evidence" value="ECO:0007669"/>
    <property type="project" value="InterPro"/>
</dbReference>
<evidence type="ECO:0000313" key="2">
    <source>
        <dbReference type="Proteomes" id="UP000838412"/>
    </source>
</evidence>
<name>A0A8J9VQ36_BRALA</name>
<dbReference type="PROSITE" id="PS00119">
    <property type="entry name" value="PA2_ASP"/>
    <property type="match status" value="1"/>
</dbReference>
<accession>A0A8J9VQ36</accession>
<evidence type="ECO:0000313" key="1">
    <source>
        <dbReference type="EMBL" id="CAH1238188.1"/>
    </source>
</evidence>
<dbReference type="GO" id="GO:0004623">
    <property type="term" value="F:phospholipase A2 activity"/>
    <property type="evidence" value="ECO:0007669"/>
    <property type="project" value="InterPro"/>
</dbReference>
<keyword evidence="2" id="KW-1185">Reference proteome</keyword>
<dbReference type="Proteomes" id="UP000838412">
    <property type="component" value="Chromosome 10"/>
</dbReference>
<organism evidence="1 2">
    <name type="scientific">Branchiostoma lanceolatum</name>
    <name type="common">Common lancelet</name>
    <name type="synonym">Amphioxus lanceolatum</name>
    <dbReference type="NCBI Taxonomy" id="7740"/>
    <lineage>
        <taxon>Eukaryota</taxon>
        <taxon>Metazoa</taxon>
        <taxon>Chordata</taxon>
        <taxon>Cephalochordata</taxon>
        <taxon>Leptocardii</taxon>
        <taxon>Amphioxiformes</taxon>
        <taxon>Branchiostomatidae</taxon>
        <taxon>Branchiostoma</taxon>
    </lineage>
</organism>
<protein>
    <submittedName>
        <fullName evidence="1">Hypp5537 protein</fullName>
    </submittedName>
</protein>
<dbReference type="EMBL" id="OV696695">
    <property type="protein sequence ID" value="CAH1238188.1"/>
    <property type="molecule type" value="Genomic_DNA"/>
</dbReference>
<dbReference type="InterPro" id="IPR036444">
    <property type="entry name" value="PLipase_A2_dom_sf"/>
</dbReference>